<dbReference type="InterPro" id="IPR036291">
    <property type="entry name" value="NAD(P)-bd_dom_sf"/>
</dbReference>
<keyword evidence="2" id="KW-0812">Transmembrane</keyword>
<feature type="transmembrane region" description="Helical" evidence="2">
    <location>
        <begin position="47"/>
        <end position="68"/>
    </location>
</feature>
<keyword evidence="4" id="KW-0456">Lyase</keyword>
<evidence type="ECO:0000256" key="2">
    <source>
        <dbReference type="SAM" id="Phobius"/>
    </source>
</evidence>
<dbReference type="GO" id="GO:0016829">
    <property type="term" value="F:lyase activity"/>
    <property type="evidence" value="ECO:0007669"/>
    <property type="project" value="UniProtKB-KW"/>
</dbReference>
<dbReference type="EC" id="4.2.1.-" evidence="4"/>
<feature type="transmembrane region" description="Helical" evidence="2">
    <location>
        <begin position="80"/>
        <end position="98"/>
    </location>
</feature>
<dbReference type="InterPro" id="IPR003869">
    <property type="entry name" value="Polysac_CapD-like"/>
</dbReference>
<gene>
    <name evidence="4" type="ORF">MNB_SUP05-5-330</name>
</gene>
<evidence type="ECO:0000256" key="1">
    <source>
        <dbReference type="ARBA" id="ARBA00007430"/>
    </source>
</evidence>
<reference evidence="4" key="1">
    <citation type="submission" date="2016-10" db="EMBL/GenBank/DDBJ databases">
        <authorList>
            <person name="de Groot N.N."/>
        </authorList>
    </citation>
    <scope>NUCLEOTIDE SEQUENCE</scope>
</reference>
<dbReference type="InterPro" id="IPR029063">
    <property type="entry name" value="SAM-dependent_MTases_sf"/>
</dbReference>
<feature type="transmembrane region" description="Helical" evidence="2">
    <location>
        <begin position="12"/>
        <end position="35"/>
    </location>
</feature>
<dbReference type="SUPFAM" id="SSF53335">
    <property type="entry name" value="S-adenosyl-L-methionine-dependent methyltransferases"/>
    <property type="match status" value="1"/>
</dbReference>
<keyword evidence="2" id="KW-0472">Membrane</keyword>
<dbReference type="AlphaFoldDB" id="A0A1W1BN75"/>
<feature type="domain" description="Polysaccharide biosynthesis protein CapD-like" evidence="3">
    <location>
        <begin position="298"/>
        <end position="574"/>
    </location>
</feature>
<keyword evidence="2" id="KW-1133">Transmembrane helix</keyword>
<evidence type="ECO:0000313" key="4">
    <source>
        <dbReference type="EMBL" id="SFV54994.1"/>
    </source>
</evidence>
<sequence>MSSKLLNLSRKSKTILVAIIDVLLMLVSLYLAISLRENSFVPLTHNYLLALLPIPFLTFILFKFFGVYRLITRYFDENSLIVIFKAISSVVIVWLSLLTFYQEQLVPRSVWIIFWFIAMTIFIPIRIMISKYFVRNNHSVIVKNVVIYGVGEAGKQLFSLLKNTKKYKVIAFIDDSNFIGSSLFGCRVYTPEQFKKYYFGIRITNLFNVIDSFFHKKIKVDQFFIAIPSATQEEITNISQYLAPFNLPIKILPKVEKFIDGKISLDKLQTLSISDLLYRKGVISHQDLLNSAIFQKNVLVTGAGGSIGRQLCLEIAKQKPKLLVLFELNEFALYQIQQQLKEFDVEIIAILGDIRNTIKLTNILKKRDIEIVFHAAAYKHVPLVEENPFEAIDNNILGSLSVVNASLTANIKKCILISTDKAVRPTNIMGATKRFAELIFQGFNALGKTKFSMVRFGNVLDSSGSVVPLFKQQIEAGGPITITHKDITRYFMTIPEAAELVIQASALAIGGEVFVLDMGESVKIIDLAKKMILLSGKDIEIKEIGLREGEKLYEELLIDGSGEKTQHPKITKAKEKSLSMSELENFIKQYQECMKDRNIKQLKQLLINSQTGYNER</sequence>
<dbReference type="EMBL" id="FPHJ01000014">
    <property type="protein sequence ID" value="SFV54994.1"/>
    <property type="molecule type" value="Genomic_DNA"/>
</dbReference>
<accession>A0A1W1BN75</accession>
<feature type="transmembrane region" description="Helical" evidence="2">
    <location>
        <begin position="110"/>
        <end position="129"/>
    </location>
</feature>
<dbReference type="CDD" id="cd05237">
    <property type="entry name" value="UDP_invert_4-6DH_SDR_e"/>
    <property type="match status" value="1"/>
</dbReference>
<dbReference type="InterPro" id="IPR051203">
    <property type="entry name" value="Polysaccharide_Synthase-Rel"/>
</dbReference>
<dbReference type="Pfam" id="PF02719">
    <property type="entry name" value="Polysacc_synt_2"/>
    <property type="match status" value="1"/>
</dbReference>
<protein>
    <submittedName>
        <fullName evidence="4">UDP-N-acetylglucosamine 4,6-dehydratase</fullName>
        <ecNumber evidence="4">4.2.1.-</ecNumber>
    </submittedName>
</protein>
<comment type="similarity">
    <text evidence="1">Belongs to the polysaccharide synthase family.</text>
</comment>
<organism evidence="4">
    <name type="scientific">hydrothermal vent metagenome</name>
    <dbReference type="NCBI Taxonomy" id="652676"/>
    <lineage>
        <taxon>unclassified sequences</taxon>
        <taxon>metagenomes</taxon>
        <taxon>ecological metagenomes</taxon>
    </lineage>
</organism>
<dbReference type="PANTHER" id="PTHR43318:SF1">
    <property type="entry name" value="POLYSACCHARIDE BIOSYNTHESIS PROTEIN EPSC-RELATED"/>
    <property type="match status" value="1"/>
</dbReference>
<dbReference type="Gene3D" id="3.40.50.720">
    <property type="entry name" value="NAD(P)-binding Rossmann-like Domain"/>
    <property type="match status" value="2"/>
</dbReference>
<dbReference type="PANTHER" id="PTHR43318">
    <property type="entry name" value="UDP-N-ACETYLGLUCOSAMINE 4,6-DEHYDRATASE"/>
    <property type="match status" value="1"/>
</dbReference>
<proteinExistence type="inferred from homology"/>
<evidence type="ECO:0000259" key="3">
    <source>
        <dbReference type="Pfam" id="PF02719"/>
    </source>
</evidence>
<name>A0A1W1BN75_9ZZZZ</name>
<dbReference type="SUPFAM" id="SSF51735">
    <property type="entry name" value="NAD(P)-binding Rossmann-fold domains"/>
    <property type="match status" value="1"/>
</dbReference>